<evidence type="ECO:0000313" key="2">
    <source>
        <dbReference type="Proteomes" id="UP000265520"/>
    </source>
</evidence>
<keyword evidence="2" id="KW-1185">Reference proteome</keyword>
<name>A0A392UIP2_9FABA</name>
<organism evidence="1 2">
    <name type="scientific">Trifolium medium</name>
    <dbReference type="NCBI Taxonomy" id="97028"/>
    <lineage>
        <taxon>Eukaryota</taxon>
        <taxon>Viridiplantae</taxon>
        <taxon>Streptophyta</taxon>
        <taxon>Embryophyta</taxon>
        <taxon>Tracheophyta</taxon>
        <taxon>Spermatophyta</taxon>
        <taxon>Magnoliopsida</taxon>
        <taxon>eudicotyledons</taxon>
        <taxon>Gunneridae</taxon>
        <taxon>Pentapetalae</taxon>
        <taxon>rosids</taxon>
        <taxon>fabids</taxon>
        <taxon>Fabales</taxon>
        <taxon>Fabaceae</taxon>
        <taxon>Papilionoideae</taxon>
        <taxon>50 kb inversion clade</taxon>
        <taxon>NPAAA clade</taxon>
        <taxon>Hologalegina</taxon>
        <taxon>IRL clade</taxon>
        <taxon>Trifolieae</taxon>
        <taxon>Trifolium</taxon>
    </lineage>
</organism>
<protein>
    <recommendedName>
        <fullName evidence="3">Reverse transcriptase domain-containing protein</fullName>
    </recommendedName>
</protein>
<comment type="caution">
    <text evidence="1">The sequence shown here is derived from an EMBL/GenBank/DDBJ whole genome shotgun (WGS) entry which is preliminary data.</text>
</comment>
<feature type="non-terminal residue" evidence="1">
    <location>
        <position position="1"/>
    </location>
</feature>
<sequence>PKVIENIPELKELPPQWKYVFLGEDSKKPIVISSLLTPLEEKELLKEVETVNDSIRWDLNGVIPIYCLHPPKKEGSKKP</sequence>
<dbReference type="EMBL" id="LXQA010819274">
    <property type="protein sequence ID" value="MCI72494.1"/>
    <property type="molecule type" value="Genomic_DNA"/>
</dbReference>
<accession>A0A392UIP2</accession>
<dbReference type="AlphaFoldDB" id="A0A392UIP2"/>
<reference evidence="1 2" key="1">
    <citation type="journal article" date="2018" name="Front. Plant Sci.">
        <title>Red Clover (Trifolium pratense) and Zigzag Clover (T. medium) - A Picture of Genomic Similarities and Differences.</title>
        <authorList>
            <person name="Dluhosova J."/>
            <person name="Istvanek J."/>
            <person name="Nedelnik J."/>
            <person name="Repkova J."/>
        </authorList>
    </citation>
    <scope>NUCLEOTIDE SEQUENCE [LARGE SCALE GENOMIC DNA]</scope>
    <source>
        <strain evidence="2">cv. 10/8</strain>
        <tissue evidence="1">Leaf</tissue>
    </source>
</reference>
<dbReference type="Proteomes" id="UP000265520">
    <property type="component" value="Unassembled WGS sequence"/>
</dbReference>
<feature type="non-terminal residue" evidence="1">
    <location>
        <position position="79"/>
    </location>
</feature>
<proteinExistence type="predicted"/>
<evidence type="ECO:0000313" key="1">
    <source>
        <dbReference type="EMBL" id="MCI72494.1"/>
    </source>
</evidence>
<evidence type="ECO:0008006" key="3">
    <source>
        <dbReference type="Google" id="ProtNLM"/>
    </source>
</evidence>